<name>A0A1R4ISP7_9MICC</name>
<keyword evidence="2" id="KW-0808">Transferase</keyword>
<feature type="compositionally biased region" description="Low complexity" evidence="1">
    <location>
        <begin position="30"/>
        <end position="42"/>
    </location>
</feature>
<organism evidence="2 3">
    <name type="scientific">Micrococcus lylae</name>
    <dbReference type="NCBI Taxonomy" id="1273"/>
    <lineage>
        <taxon>Bacteria</taxon>
        <taxon>Bacillati</taxon>
        <taxon>Actinomycetota</taxon>
        <taxon>Actinomycetes</taxon>
        <taxon>Micrococcales</taxon>
        <taxon>Micrococcaceae</taxon>
        <taxon>Micrococcus</taxon>
    </lineage>
</organism>
<feature type="compositionally biased region" description="Basic and acidic residues" evidence="1">
    <location>
        <begin position="315"/>
        <end position="327"/>
    </location>
</feature>
<feature type="region of interest" description="Disordered" evidence="1">
    <location>
        <begin position="202"/>
        <end position="238"/>
    </location>
</feature>
<feature type="region of interest" description="Disordered" evidence="1">
    <location>
        <begin position="110"/>
        <end position="156"/>
    </location>
</feature>
<accession>A0A1R4ISP7</accession>
<feature type="region of interest" description="Disordered" evidence="1">
    <location>
        <begin position="394"/>
        <end position="414"/>
    </location>
</feature>
<proteinExistence type="predicted"/>
<dbReference type="Proteomes" id="UP000196230">
    <property type="component" value="Unassembled WGS sequence"/>
</dbReference>
<evidence type="ECO:0000313" key="3">
    <source>
        <dbReference type="Proteomes" id="UP000196230"/>
    </source>
</evidence>
<feature type="region of interest" description="Disordered" evidence="1">
    <location>
        <begin position="305"/>
        <end position="329"/>
    </location>
</feature>
<evidence type="ECO:0000256" key="1">
    <source>
        <dbReference type="SAM" id="MobiDB-lite"/>
    </source>
</evidence>
<keyword evidence="2" id="KW-0328">Glycosyltransferase</keyword>
<feature type="compositionally biased region" description="Basic and acidic residues" evidence="1">
    <location>
        <begin position="210"/>
        <end position="220"/>
    </location>
</feature>
<protein>
    <submittedName>
        <fullName evidence="2">Purine nucleoside phosphorylase</fullName>
        <ecNumber evidence="2">2.4.2.1</ecNumber>
    </submittedName>
</protein>
<sequence length="449" mass="48367">MGEGPRTLCGHPFEHVRVGKRGVRLRPATVGSGRLRGSSVRPRSGRRGVALSSGRRGITLSSGRSLARISRCCRIRSCGGLPRPCRLCPALLPQVVRVSRCEEHQRCRHGCSGRRESSGGRQHPAPPPARSSAPRASRCRGRRPHRRQDERHLRGGRCVQEDGLALPRGIQRMGELLRARPVFGHGVEAGVQQVGELCSGVRDQHRQRRPVVEPGRRPPGEAEPGDGAEGEHIRRGAWGPVPVRPIHCLRRGEPGGAACTVLPAQQPRGTQVGQGRPAVDVEQDVGRGDVPVHDALLMQGLQGLGDRHHGRPHPGHRERTAGTHERGQAPTCQQLGEQTGAAVGLDLTERRHEVAVAVVPQRGRLLGQALRPAGQRHLERRLLPARPADLPDLRVGAGAQPAPHGPPGHPGPARRLRLLRRVLPPTLAASLCPGASPGRVPALLRSLHL</sequence>
<dbReference type="AlphaFoldDB" id="A0A1R4ISP7"/>
<dbReference type="EC" id="2.4.2.1" evidence="2"/>
<gene>
    <name evidence="2" type="ORF">FM125_04240</name>
</gene>
<evidence type="ECO:0000313" key="2">
    <source>
        <dbReference type="EMBL" id="SJN22679.1"/>
    </source>
</evidence>
<dbReference type="GO" id="GO:0004731">
    <property type="term" value="F:purine-nucleoside phosphorylase activity"/>
    <property type="evidence" value="ECO:0007669"/>
    <property type="project" value="UniProtKB-EC"/>
</dbReference>
<feature type="region of interest" description="Disordered" evidence="1">
    <location>
        <begin position="30"/>
        <end position="56"/>
    </location>
</feature>
<reference evidence="2 3" key="1">
    <citation type="submission" date="2017-02" db="EMBL/GenBank/DDBJ databases">
        <authorList>
            <person name="Peterson S.W."/>
        </authorList>
    </citation>
    <scope>NUCLEOTIDE SEQUENCE [LARGE SCALE GENOMIC DNA]</scope>
    <source>
        <strain evidence="2 3">2B3F</strain>
    </source>
</reference>
<dbReference type="EMBL" id="FUKP01000025">
    <property type="protein sequence ID" value="SJN22679.1"/>
    <property type="molecule type" value="Genomic_DNA"/>
</dbReference>
<feature type="compositionally biased region" description="Basic residues" evidence="1">
    <location>
        <begin position="137"/>
        <end position="146"/>
    </location>
</feature>